<gene>
    <name evidence="5" type="ORF">HA48_03175</name>
</gene>
<dbReference type="SUPFAM" id="SSF53822">
    <property type="entry name" value="Periplasmic binding protein-like I"/>
    <property type="match status" value="1"/>
</dbReference>
<dbReference type="PANTHER" id="PTHR30146">
    <property type="entry name" value="LACI-RELATED TRANSCRIPTIONAL REPRESSOR"/>
    <property type="match status" value="1"/>
</dbReference>
<dbReference type="Pfam" id="PF13377">
    <property type="entry name" value="Peripla_BP_3"/>
    <property type="match status" value="1"/>
</dbReference>
<evidence type="ECO:0000259" key="4">
    <source>
        <dbReference type="PROSITE" id="PS50932"/>
    </source>
</evidence>
<dbReference type="InterPro" id="IPR046335">
    <property type="entry name" value="LacI/GalR-like_sensor"/>
</dbReference>
<protein>
    <submittedName>
        <fullName evidence="5">Trehalose operon repressor</fullName>
    </submittedName>
</protein>
<sequence length="316" mass="34577">MKRKNLTLKDIAALCGVGKSTVSLVINKSPKVKQATREHVEAVIREYGYTPSLTARALRSQREKIIGIIMTRLDSAAENRAIRAILASAYQQGYDAILQESLLNPQLLEEHLRVLESRRVEGIILFGFSGMETISLEQWQHRLVMIASQRPGFASITYDDQGAVALLMEQLHASGKKSVSFIGVEEGDLTTGRARYQAYLACCQQYGLRPQALLGDLSYQSGYALAEKLLTPESEALVCATDTLALGAMKLIKERGLDIDVASIGSTPLMTFLHPEVTSVRLGFEAAGKTALEMLLAMQTDPTAIRQTVLPCSFTA</sequence>
<evidence type="ECO:0000313" key="5">
    <source>
        <dbReference type="EMBL" id="ORM74709.1"/>
    </source>
</evidence>
<dbReference type="CDD" id="cd01542">
    <property type="entry name" value="PBP1_TreR-like"/>
    <property type="match status" value="1"/>
</dbReference>
<dbReference type="EMBL" id="MLFS01000005">
    <property type="protein sequence ID" value="ORM74709.1"/>
    <property type="molecule type" value="Genomic_DNA"/>
</dbReference>
<reference evidence="5 6" key="1">
    <citation type="journal article" date="2017" name="Antonie Van Leeuwenhoek">
        <title>Phylogenomic resolution of the bacterial genus Pantoea and its relationship with Erwinia and Tatumella.</title>
        <authorList>
            <person name="Palmer M."/>
            <person name="Steenkamp E.T."/>
            <person name="Coetzee M.P."/>
            <person name="Chan W.Y."/>
            <person name="van Zyl E."/>
            <person name="De Maayer P."/>
            <person name="Coutinho T.A."/>
            <person name="Blom J."/>
            <person name="Smits T.H."/>
            <person name="Duffy B."/>
            <person name="Venter S.N."/>
        </authorList>
    </citation>
    <scope>NUCLEOTIDE SEQUENCE [LARGE SCALE GENOMIC DNA]</scope>
    <source>
        <strain evidence="5 6">LMG 26277</strain>
    </source>
</reference>
<dbReference type="SUPFAM" id="SSF47413">
    <property type="entry name" value="lambda repressor-like DNA-binding domains"/>
    <property type="match status" value="1"/>
</dbReference>
<dbReference type="STRING" id="1076551.HA48_03175"/>
<dbReference type="PROSITE" id="PS50932">
    <property type="entry name" value="HTH_LACI_2"/>
    <property type="match status" value="1"/>
</dbReference>
<keyword evidence="2" id="KW-0238">DNA-binding</keyword>
<dbReference type="Gene3D" id="3.40.50.2300">
    <property type="match status" value="2"/>
</dbReference>
<evidence type="ECO:0000256" key="3">
    <source>
        <dbReference type="ARBA" id="ARBA00023163"/>
    </source>
</evidence>
<dbReference type="InterPro" id="IPR012771">
    <property type="entry name" value="Trehalos_R_gpbac"/>
</dbReference>
<dbReference type="SMART" id="SM00354">
    <property type="entry name" value="HTH_LACI"/>
    <property type="match status" value="1"/>
</dbReference>
<dbReference type="InterPro" id="IPR028082">
    <property type="entry name" value="Peripla_BP_I"/>
</dbReference>
<dbReference type="GO" id="GO:0005991">
    <property type="term" value="P:trehalose metabolic process"/>
    <property type="evidence" value="ECO:0007669"/>
    <property type="project" value="InterPro"/>
</dbReference>
<dbReference type="PANTHER" id="PTHR30146:SF146">
    <property type="entry name" value="HTH-TYPE TRANSCRIPTIONAL REGULATOR TRER"/>
    <property type="match status" value="1"/>
</dbReference>
<dbReference type="Gene3D" id="1.10.260.40">
    <property type="entry name" value="lambda repressor-like DNA-binding domains"/>
    <property type="match status" value="1"/>
</dbReference>
<evidence type="ECO:0000256" key="1">
    <source>
        <dbReference type="ARBA" id="ARBA00023015"/>
    </source>
</evidence>
<proteinExistence type="predicted"/>
<dbReference type="NCBIfam" id="TIGR02405">
    <property type="entry name" value="trehalos_R_Ecol"/>
    <property type="match status" value="1"/>
</dbReference>
<dbReference type="InterPro" id="IPR010982">
    <property type="entry name" value="Lambda_DNA-bd_dom_sf"/>
</dbReference>
<feature type="domain" description="HTH lacI-type" evidence="4">
    <location>
        <begin position="6"/>
        <end position="60"/>
    </location>
</feature>
<dbReference type="AlphaFoldDB" id="A0A1X1DDF0"/>
<organism evidence="5 6">
    <name type="scientific">Pantoea wallisii</name>
    <dbReference type="NCBI Taxonomy" id="1076551"/>
    <lineage>
        <taxon>Bacteria</taxon>
        <taxon>Pseudomonadati</taxon>
        <taxon>Pseudomonadota</taxon>
        <taxon>Gammaproteobacteria</taxon>
        <taxon>Enterobacterales</taxon>
        <taxon>Erwiniaceae</taxon>
        <taxon>Pantoea</taxon>
    </lineage>
</organism>
<dbReference type="Proteomes" id="UP000193104">
    <property type="component" value="Unassembled WGS sequence"/>
</dbReference>
<name>A0A1X1DDF0_9GAMM</name>
<dbReference type="OrthoDB" id="198888at2"/>
<comment type="caution">
    <text evidence="5">The sequence shown here is derived from an EMBL/GenBank/DDBJ whole genome shotgun (WGS) entry which is preliminary data.</text>
</comment>
<accession>A0A1X1DDF0</accession>
<dbReference type="InterPro" id="IPR000843">
    <property type="entry name" value="HTH_LacI"/>
</dbReference>
<dbReference type="CDD" id="cd01392">
    <property type="entry name" value="HTH_LacI"/>
    <property type="match status" value="1"/>
</dbReference>
<dbReference type="GO" id="GO:0000976">
    <property type="term" value="F:transcription cis-regulatory region binding"/>
    <property type="evidence" value="ECO:0007669"/>
    <property type="project" value="TreeGrafter"/>
</dbReference>
<keyword evidence="1" id="KW-0805">Transcription regulation</keyword>
<keyword evidence="3" id="KW-0804">Transcription</keyword>
<keyword evidence="6" id="KW-1185">Reference proteome</keyword>
<dbReference type="RefSeq" id="WP_128599748.1">
    <property type="nucleotide sequence ID" value="NZ_MLFS01000005.1"/>
</dbReference>
<dbReference type="GO" id="GO:0045892">
    <property type="term" value="P:negative regulation of DNA-templated transcription"/>
    <property type="evidence" value="ECO:0007669"/>
    <property type="project" value="InterPro"/>
</dbReference>
<evidence type="ECO:0000256" key="2">
    <source>
        <dbReference type="ARBA" id="ARBA00023125"/>
    </source>
</evidence>
<dbReference type="Pfam" id="PF00356">
    <property type="entry name" value="LacI"/>
    <property type="match status" value="1"/>
</dbReference>
<evidence type="ECO:0000313" key="6">
    <source>
        <dbReference type="Proteomes" id="UP000193104"/>
    </source>
</evidence>
<dbReference type="GO" id="GO:0003700">
    <property type="term" value="F:DNA-binding transcription factor activity"/>
    <property type="evidence" value="ECO:0007669"/>
    <property type="project" value="TreeGrafter"/>
</dbReference>